<dbReference type="InterPro" id="IPR041588">
    <property type="entry name" value="Integrase_H2C2"/>
</dbReference>
<organism evidence="4">
    <name type="scientific">Fagus sylvatica</name>
    <name type="common">Beechnut</name>
    <dbReference type="NCBI Taxonomy" id="28930"/>
    <lineage>
        <taxon>Eukaryota</taxon>
        <taxon>Viridiplantae</taxon>
        <taxon>Streptophyta</taxon>
        <taxon>Embryophyta</taxon>
        <taxon>Tracheophyta</taxon>
        <taxon>Spermatophyta</taxon>
        <taxon>Magnoliopsida</taxon>
        <taxon>eudicotyledons</taxon>
        <taxon>Gunneridae</taxon>
        <taxon>Pentapetalae</taxon>
        <taxon>rosids</taxon>
        <taxon>fabids</taxon>
        <taxon>Fagales</taxon>
        <taxon>Fagaceae</taxon>
        <taxon>Fagus</taxon>
    </lineage>
</organism>
<dbReference type="InterPro" id="IPR002156">
    <property type="entry name" value="RNaseH_domain"/>
</dbReference>
<dbReference type="PROSITE" id="PS50994">
    <property type="entry name" value="INTEGRASE"/>
    <property type="match status" value="1"/>
</dbReference>
<feature type="compositionally biased region" description="Basic and acidic residues" evidence="1">
    <location>
        <begin position="87"/>
        <end position="101"/>
    </location>
</feature>
<evidence type="ECO:0000259" key="2">
    <source>
        <dbReference type="PROSITE" id="PS50879"/>
    </source>
</evidence>
<dbReference type="PANTHER" id="PTHR48475:SF2">
    <property type="entry name" value="RIBONUCLEASE H"/>
    <property type="match status" value="1"/>
</dbReference>
<dbReference type="PANTHER" id="PTHR48475">
    <property type="entry name" value="RIBONUCLEASE H"/>
    <property type="match status" value="1"/>
</dbReference>
<dbReference type="InterPro" id="IPR012337">
    <property type="entry name" value="RNaseH-like_sf"/>
</dbReference>
<feature type="region of interest" description="Disordered" evidence="1">
    <location>
        <begin position="1"/>
        <end position="117"/>
    </location>
</feature>
<protein>
    <submittedName>
        <fullName evidence="4">Uncharacterized protein</fullName>
    </submittedName>
</protein>
<dbReference type="CDD" id="cd09279">
    <property type="entry name" value="RNase_HI_like"/>
    <property type="match status" value="1"/>
</dbReference>
<proteinExistence type="predicted"/>
<dbReference type="PROSITE" id="PS50879">
    <property type="entry name" value="RNASE_H_1"/>
    <property type="match status" value="1"/>
</dbReference>
<evidence type="ECO:0000256" key="1">
    <source>
        <dbReference type="SAM" id="MobiDB-lite"/>
    </source>
</evidence>
<dbReference type="AlphaFoldDB" id="A0A2N9IWL1"/>
<dbReference type="InterPro" id="IPR043502">
    <property type="entry name" value="DNA/RNA_pol_sf"/>
</dbReference>
<dbReference type="GO" id="GO:0003676">
    <property type="term" value="F:nucleic acid binding"/>
    <property type="evidence" value="ECO:0007669"/>
    <property type="project" value="InterPro"/>
</dbReference>
<dbReference type="Gene3D" id="3.30.420.10">
    <property type="entry name" value="Ribonuclease H-like superfamily/Ribonuclease H"/>
    <property type="match status" value="2"/>
</dbReference>
<reference evidence="4" key="1">
    <citation type="submission" date="2018-02" db="EMBL/GenBank/DDBJ databases">
        <authorList>
            <person name="Cohen D.B."/>
            <person name="Kent A.D."/>
        </authorList>
    </citation>
    <scope>NUCLEOTIDE SEQUENCE</scope>
</reference>
<dbReference type="Pfam" id="PF00665">
    <property type="entry name" value="rve"/>
    <property type="match status" value="1"/>
</dbReference>
<dbReference type="InterPro" id="IPR041577">
    <property type="entry name" value="RT_RNaseH_2"/>
</dbReference>
<feature type="domain" description="RNase H type-1" evidence="2">
    <location>
        <begin position="788"/>
        <end position="917"/>
    </location>
</feature>
<feature type="region of interest" description="Disordered" evidence="1">
    <location>
        <begin position="1194"/>
        <end position="1218"/>
    </location>
</feature>
<feature type="compositionally biased region" description="Basic and acidic residues" evidence="1">
    <location>
        <begin position="1"/>
        <end position="12"/>
    </location>
</feature>
<dbReference type="GO" id="GO:0015074">
    <property type="term" value="P:DNA integration"/>
    <property type="evidence" value="ECO:0007669"/>
    <property type="project" value="InterPro"/>
</dbReference>
<gene>
    <name evidence="4" type="ORF">FSB_LOCUS56411</name>
</gene>
<dbReference type="Gene3D" id="1.10.340.70">
    <property type="match status" value="1"/>
</dbReference>
<accession>A0A2N9IWL1</accession>
<dbReference type="Pfam" id="PF17919">
    <property type="entry name" value="RT_RNaseH_2"/>
    <property type="match status" value="2"/>
</dbReference>
<evidence type="ECO:0000313" key="4">
    <source>
        <dbReference type="EMBL" id="SPD28529.1"/>
    </source>
</evidence>
<feature type="compositionally biased region" description="Polar residues" evidence="1">
    <location>
        <begin position="103"/>
        <end position="113"/>
    </location>
</feature>
<dbReference type="Pfam" id="PF03732">
    <property type="entry name" value="Retrotrans_gag"/>
    <property type="match status" value="1"/>
</dbReference>
<feature type="domain" description="Integrase catalytic" evidence="3">
    <location>
        <begin position="1029"/>
        <end position="1206"/>
    </location>
</feature>
<dbReference type="SUPFAM" id="SSF56672">
    <property type="entry name" value="DNA/RNA polymerases"/>
    <property type="match status" value="2"/>
</dbReference>
<dbReference type="GO" id="GO:0004523">
    <property type="term" value="F:RNA-DNA hybrid ribonuclease activity"/>
    <property type="evidence" value="ECO:0007669"/>
    <property type="project" value="InterPro"/>
</dbReference>
<dbReference type="EMBL" id="OIVN01006236">
    <property type="protein sequence ID" value="SPD28529.1"/>
    <property type="molecule type" value="Genomic_DNA"/>
</dbReference>
<dbReference type="InterPro" id="IPR001584">
    <property type="entry name" value="Integrase_cat-core"/>
</dbReference>
<dbReference type="Pfam" id="PF17921">
    <property type="entry name" value="Integrase_H2C2"/>
    <property type="match status" value="1"/>
</dbReference>
<dbReference type="InterPro" id="IPR036397">
    <property type="entry name" value="RNaseH_sf"/>
</dbReference>
<evidence type="ECO:0000259" key="3">
    <source>
        <dbReference type="PROSITE" id="PS50994"/>
    </source>
</evidence>
<dbReference type="Pfam" id="PF13456">
    <property type="entry name" value="RVT_3"/>
    <property type="match status" value="1"/>
</dbReference>
<dbReference type="InterPro" id="IPR005162">
    <property type="entry name" value="Retrotrans_gag_dom"/>
</dbReference>
<name>A0A2N9IWL1_FAGSY</name>
<dbReference type="Gene3D" id="3.10.10.10">
    <property type="entry name" value="HIV Type 1 Reverse Transcriptase, subunit A, domain 1"/>
    <property type="match status" value="1"/>
</dbReference>
<feature type="compositionally biased region" description="Basic residues" evidence="1">
    <location>
        <begin position="42"/>
        <end position="67"/>
    </location>
</feature>
<dbReference type="SUPFAM" id="SSF53098">
    <property type="entry name" value="Ribonuclease H-like"/>
    <property type="match status" value="2"/>
</dbReference>
<sequence length="1218" mass="138815">MDRRSRLTEEPRAGSSTSDRTWDEYNEDTVEALQQQVLDLKKKLKKNKRSRRPQHSSRSKIRTRHARCLSSDSSSRSTAETGEEESSDRRNKGGRTLDRGSRGNWSESPSTVRQPYGERIGRETVWKALHQISHSPFSKEIESARLPRNFSAPTYVMYDGKADPVGHISHYRQSMAIHLGNNALMCRMFPSSLGPMSLRWFNRLPHSSIYSWNELAEAFVSRFITNSRKPKEFASLMSMRMKDSESLKNYSARYWEVYNEVDGGTEDMAMKTFKEGLHPESELRHSLSKRSARNMRDLMSRIEQYVRVEEDRARTGALSAQSLKQPDLQPYDAPLFGFSGESIRPMGRITLNVHTGPISLETEFVVIDVPSPYTAIMGRRWLHRLKAVPSSFHQKLRFPTDFGIMEIKGDQVKLPPSSASWRRSNRIPQNQNKRGKWCHRLQGLIAVREGEGYLHRDILARGITQSSRPNRTRRLPRKHNVDVFAWDPYEVPGVDPNYIEHRLNTDPHSKPVQQKARRSAPVHAEAVQKEVEKLLQAGAIREIQYPPIFNTVVVKKKNGKWRCQPFFQLLKKSTTFKWDDKCVSAFEDLKRYLSSSLLLSNPTPGEPLFLYLAVSDRAVSAVLIRIKDKKSTTFKWDDKCVSAFEDLKRYLSSSLLLSNPTPGEPLFLYLAVSDRAVSAVLIRIKDTVQCPVYYASKTMTEAETRYPPLEKPQCSRCKVHCLTRPTSRGLGFGNGEQEISALGVVKYLPRTATAIKGQVLADFVAEFAPTSEQNNLGESTPREDSPDHTGWWKVYVDGASNTKGSGTGVVIITPDETVIEQSIRLDFKTSNNEAEYEAVLAGLKSAKTLEARRLIVYCDSLLVASQINGEYMARDERMSAYLLKVQTAMTDFETVRVEQIGRNLNNHADALATLASVLSADFKRFIPIETLTTPSIDQPANYINTITVGPCWMDPYVTYLKEGVLPEQKKEAEIIRRKAARSLAHRALTQGYWWPYMQKDAVDYVRKCDKCQRFSHSVHQPAGELQPLVSPWPFAQWGMDLVGPLPKATGNRRWLIVATDYFTKWVEAEPLANIRDRDSIKFVWKNIITRFGIPKTIISDNGTQFTSKPFTKYCSELGIKNVYSSPAYPQSNGQAEASNKTVLDGIKKRLEDAKGRWVEELPNVLWTFRTTPRRSTRGDPILISIWIRSSHPIRNRTPHSSERRNGNRQGTIWLNPRL</sequence>